<dbReference type="InterPro" id="IPR046219">
    <property type="entry name" value="DUF6252"/>
</dbReference>
<evidence type="ECO:0000313" key="3">
    <source>
        <dbReference type="Proteomes" id="UP000005551"/>
    </source>
</evidence>
<name>I5C900_9BACT</name>
<protein>
    <recommendedName>
        <fullName evidence="4">Lipoprotein</fullName>
    </recommendedName>
</protein>
<proteinExistence type="predicted"/>
<feature type="chain" id="PRO_5003700597" description="Lipoprotein" evidence="1">
    <location>
        <begin position="22"/>
        <end position="160"/>
    </location>
</feature>
<reference evidence="2 3" key="1">
    <citation type="submission" date="2012-05" db="EMBL/GenBank/DDBJ databases">
        <title>Genome sequence of Nitritalea halalkaliphila LW7.</title>
        <authorList>
            <person name="Jangir P.K."/>
            <person name="Singh A."/>
            <person name="Shivaji S."/>
            <person name="Sharma R."/>
        </authorList>
    </citation>
    <scope>NUCLEOTIDE SEQUENCE [LARGE SCALE GENOMIC DNA]</scope>
    <source>
        <strain evidence="2 3">LW7</strain>
    </source>
</reference>
<dbReference type="AlphaFoldDB" id="I5C900"/>
<dbReference type="STRING" id="1189621.A3SI_04087"/>
<evidence type="ECO:0000313" key="2">
    <source>
        <dbReference type="EMBL" id="EIM78302.1"/>
    </source>
</evidence>
<keyword evidence="3" id="KW-1185">Reference proteome</keyword>
<accession>I5C900</accession>
<comment type="caution">
    <text evidence="2">The sequence shown here is derived from an EMBL/GenBank/DDBJ whole genome shotgun (WGS) entry which is preliminary data.</text>
</comment>
<gene>
    <name evidence="2" type="ORF">A3SI_04087</name>
</gene>
<evidence type="ECO:0000256" key="1">
    <source>
        <dbReference type="SAM" id="SignalP"/>
    </source>
</evidence>
<feature type="signal peptide" evidence="1">
    <location>
        <begin position="1"/>
        <end position="21"/>
    </location>
</feature>
<dbReference type="OrthoDB" id="881763at2"/>
<organism evidence="2 3">
    <name type="scientific">Nitritalea halalkaliphila LW7</name>
    <dbReference type="NCBI Taxonomy" id="1189621"/>
    <lineage>
        <taxon>Bacteria</taxon>
        <taxon>Pseudomonadati</taxon>
        <taxon>Bacteroidota</taxon>
        <taxon>Cytophagia</taxon>
        <taxon>Cytophagales</taxon>
        <taxon>Cyclobacteriaceae</taxon>
        <taxon>Nitritalea</taxon>
    </lineage>
</organism>
<evidence type="ECO:0008006" key="4">
    <source>
        <dbReference type="Google" id="ProtNLM"/>
    </source>
</evidence>
<dbReference type="Pfam" id="PF19765">
    <property type="entry name" value="DUF6252"/>
    <property type="match status" value="1"/>
</dbReference>
<dbReference type="EMBL" id="AJYA01000008">
    <property type="protein sequence ID" value="EIM78302.1"/>
    <property type="molecule type" value="Genomic_DNA"/>
</dbReference>
<dbReference type="PROSITE" id="PS51257">
    <property type="entry name" value="PROKAR_LIPOPROTEIN"/>
    <property type="match status" value="1"/>
</dbReference>
<dbReference type="Proteomes" id="UP000005551">
    <property type="component" value="Unassembled WGS sequence"/>
</dbReference>
<keyword evidence="1" id="KW-0732">Signal</keyword>
<dbReference type="RefSeq" id="WP_009053633.1">
    <property type="nucleotide sequence ID" value="NZ_AJYA01000008.1"/>
</dbReference>
<sequence length="160" mass="18317">MKLITRLLLLFFVGFFFTACVSENEAPTVNNYFFSAKVDGMPFHVNHELFCYYTDTGGYTLVGTRSDTAEEFQLHIFTQQLREQTYSVQSTGDVLVRGVYQSPEGNYISTGQREGHITIRKYDPEQQFIEGSFAFTVVDTQTGDVKQLTEGVFRVKKKLF</sequence>